<dbReference type="Proteomes" id="UP000255505">
    <property type="component" value="Chromosome I"/>
</dbReference>
<dbReference type="InterPro" id="IPR009270">
    <property type="entry name" value="DUF927"/>
</dbReference>
<reference evidence="3 4" key="1">
    <citation type="submission" date="2018-01" db="EMBL/GenBank/DDBJ databases">
        <authorList>
            <person name="Gaut B.S."/>
            <person name="Morton B.R."/>
            <person name="Clegg M.T."/>
            <person name="Duvall M.R."/>
        </authorList>
    </citation>
    <scope>NUCLEOTIDE SEQUENCE [LARGE SCALE GENOMIC DNA]</scope>
    <source>
        <strain evidence="3">Cupriavidus taiwanensis LMG 19425</strain>
    </source>
</reference>
<protein>
    <submittedName>
        <fullName evidence="3">Inner membrane (Modular protein)</fullName>
    </submittedName>
</protein>
<dbReference type="RefSeq" id="WP_115662395.1">
    <property type="nucleotide sequence ID" value="NZ_LT991976.1"/>
</dbReference>
<dbReference type="InterPro" id="IPR006171">
    <property type="entry name" value="TOPRIM_dom"/>
</dbReference>
<dbReference type="Pfam" id="PF06048">
    <property type="entry name" value="DUF927"/>
    <property type="match status" value="1"/>
</dbReference>
<sequence>MNAPMMLQVDLYTALAQACADVGIAYQDVSADGQWHRTDVLDDRRGKGDAAIKLFADGAGGIVCNWKGETRVFFADAGRALSDDEKARRKQLAAQAKADAEVEREARARRAAQLAAAILQAASETTAANPYLVNKGIAPTGLLYELPIKRLVKLAGYHPHSNDVPLRGQVLLAPVSGNGDLATLEMIDENGRKSALRDGTKSGGYWPTCSVAEMGNSATLLICEGVATAISAHAATGYPALAALCAGNLQQVARAMRTAYSAAAIVICADIGNGQAHAEAAARAVRGRVALPVFAHGAAINGKPAKDFNDLHQLAGLQAVRARIDGAEQIATFPSPEPNDLQAQSHGGGRFEVSARGVFFVGYDNDGNEKQPMFLCSRLRVIAKTRDIKSHAWGRLLEWHDDDAVLHRWAMPLELLQGDSADVRRELSARGLTIAPGKAARDMLAAYIQVWKIDDRARCVQRLGWHGPVYVTADEPIGEQHERVVFQNAHAVEPAQSQAGSVDDWRQSVATLAAGNSRLVFALSVAFAGALAEVVHEDSGGFHLRGGSSSGKSTALEAATSVWGPPARYVRMWRATANGLEGLAALHNDGVLILDELAQIDPREAGDAAYLLANGQGKVRATRTGTARQAAHWRLLFLSAGEVSLSTLMSRVGQKTNAGQEIRLADFKADAGAGMGAFETIHGHATSGQLSVAIKAAAARYHGTVGIAWLRRIVQDRGGRLDDFLGHGMAQFVAAVLPAGAGGQVQRVARRFALVAVAGELATRYGLTGWQQGDAVQAAKTCFAAWLESFGGAGNREERAMLEQVRAFFEAHGASRFEDIPATTDRRIVDRAGFVRIKPDGTKEYLVLPEAFRREVCQGFDPKAVAAVLISVGWLKPGGDGKTTQKPRLTGMGGPTRCYVVTPLMWEGDA</sequence>
<dbReference type="CDD" id="cd01029">
    <property type="entry name" value="TOPRIM_primases"/>
    <property type="match status" value="1"/>
</dbReference>
<evidence type="ECO:0000313" key="4">
    <source>
        <dbReference type="Proteomes" id="UP000255505"/>
    </source>
</evidence>
<gene>
    <name evidence="3" type="ORF">CT19425_80035</name>
</gene>
<dbReference type="Pfam" id="PF13362">
    <property type="entry name" value="Toprim_3"/>
    <property type="match status" value="1"/>
</dbReference>
<dbReference type="Gene3D" id="3.40.1360.10">
    <property type="match status" value="1"/>
</dbReference>
<organism evidence="3 4">
    <name type="scientific">Cupriavidus taiwanensis</name>
    <dbReference type="NCBI Taxonomy" id="164546"/>
    <lineage>
        <taxon>Bacteria</taxon>
        <taxon>Pseudomonadati</taxon>
        <taxon>Pseudomonadota</taxon>
        <taxon>Betaproteobacteria</taxon>
        <taxon>Burkholderiales</taxon>
        <taxon>Burkholderiaceae</taxon>
        <taxon>Cupriavidus</taxon>
    </lineage>
</organism>
<evidence type="ECO:0000259" key="1">
    <source>
        <dbReference type="Pfam" id="PF06048"/>
    </source>
</evidence>
<evidence type="ECO:0000313" key="3">
    <source>
        <dbReference type="EMBL" id="SPK72657.1"/>
    </source>
</evidence>
<dbReference type="AlphaFoldDB" id="A0A375IDI6"/>
<evidence type="ECO:0000259" key="2">
    <source>
        <dbReference type="Pfam" id="PF13362"/>
    </source>
</evidence>
<feature type="domain" description="Toprim" evidence="2">
    <location>
        <begin position="220"/>
        <end position="316"/>
    </location>
</feature>
<name>A0A375IDI6_9BURK</name>
<accession>A0A375IDI6</accession>
<dbReference type="InterPro" id="IPR034154">
    <property type="entry name" value="TOPRIM_DnaG/twinkle"/>
</dbReference>
<feature type="domain" description="DUF927" evidence="1">
    <location>
        <begin position="351"/>
        <end position="630"/>
    </location>
</feature>
<dbReference type="EMBL" id="LT991976">
    <property type="protein sequence ID" value="SPK72657.1"/>
    <property type="molecule type" value="Genomic_DNA"/>
</dbReference>
<proteinExistence type="predicted"/>